<evidence type="ECO:0000256" key="7">
    <source>
        <dbReference type="PIRNR" id="PIRNR001123"/>
    </source>
</evidence>
<comment type="caution">
    <text evidence="10">The sequence shown here is derived from an EMBL/GenBank/DDBJ whole genome shotgun (WGS) entry which is preliminary data.</text>
</comment>
<evidence type="ECO:0000256" key="4">
    <source>
        <dbReference type="ARBA" id="ARBA00022801"/>
    </source>
</evidence>
<name>A0A2A9HJH7_TEPT2</name>
<dbReference type="GO" id="GO:0004177">
    <property type="term" value="F:aminopeptidase activity"/>
    <property type="evidence" value="ECO:0007669"/>
    <property type="project" value="UniProtKB-UniRule"/>
</dbReference>
<keyword evidence="6" id="KW-0482">Metalloprotease</keyword>
<dbReference type="InterPro" id="IPR036264">
    <property type="entry name" value="Bact_exopeptidase_dim_dom"/>
</dbReference>
<dbReference type="SUPFAM" id="SSF53187">
    <property type="entry name" value="Zn-dependent exopeptidases"/>
    <property type="match status" value="1"/>
</dbReference>
<dbReference type="GO" id="GO:0006508">
    <property type="term" value="P:proteolysis"/>
    <property type="evidence" value="ECO:0007669"/>
    <property type="project" value="UniProtKB-KW"/>
</dbReference>
<keyword evidence="11" id="KW-1185">Reference proteome</keyword>
<dbReference type="PANTHER" id="PTHR42994">
    <property type="entry name" value="PEPTIDASE T"/>
    <property type="match status" value="1"/>
</dbReference>
<dbReference type="AlphaFoldDB" id="A0A2A9HJH7"/>
<keyword evidence="5" id="KW-0862">Zinc</keyword>
<dbReference type="RefSeq" id="WP_098504353.1">
    <property type="nucleotide sequence ID" value="NZ_PDJQ01000001.1"/>
</dbReference>
<evidence type="ECO:0000256" key="5">
    <source>
        <dbReference type="ARBA" id="ARBA00022833"/>
    </source>
</evidence>
<evidence type="ECO:0000256" key="3">
    <source>
        <dbReference type="ARBA" id="ARBA00022723"/>
    </source>
</evidence>
<keyword evidence="3 8" id="KW-0479">Metal-binding</keyword>
<proteinExistence type="inferred from homology"/>
<comment type="similarity">
    <text evidence="7">Belongs to the peptidase M42 family.</text>
</comment>
<dbReference type="InterPro" id="IPR001261">
    <property type="entry name" value="ArgE/DapE_CS"/>
</dbReference>
<evidence type="ECO:0000313" key="10">
    <source>
        <dbReference type="EMBL" id="PFG75009.1"/>
    </source>
</evidence>
<dbReference type="Pfam" id="PF01546">
    <property type="entry name" value="Peptidase_M20"/>
    <property type="match status" value="1"/>
</dbReference>
<dbReference type="InterPro" id="IPR002933">
    <property type="entry name" value="Peptidase_M20"/>
</dbReference>
<organism evidence="10 11">
    <name type="scientific">Tepidiforma thermophila (strain KCTC 52669 / CGMCC 1.13589 / G233)</name>
    <dbReference type="NCBI Taxonomy" id="2761530"/>
    <lineage>
        <taxon>Bacteria</taxon>
        <taxon>Bacillati</taxon>
        <taxon>Chloroflexota</taxon>
        <taxon>Tepidiformia</taxon>
        <taxon>Tepidiformales</taxon>
        <taxon>Tepidiformaceae</taxon>
        <taxon>Tepidiforma</taxon>
    </lineage>
</organism>
<dbReference type="PANTHER" id="PTHR42994:SF2">
    <property type="entry name" value="PEPTIDASE"/>
    <property type="match status" value="1"/>
</dbReference>
<reference evidence="10 11" key="1">
    <citation type="submission" date="2017-09" db="EMBL/GenBank/DDBJ databases">
        <title>Sequencing the genomes of two abundant thermophiles in Great Basin hot springs: Thermocrinis jamiesonii and novel Chloroflexi Thermoflexus hugenholtzii.</title>
        <authorList>
            <person name="Hedlund B."/>
        </authorList>
    </citation>
    <scope>NUCLEOTIDE SEQUENCE [LARGE SCALE GENOMIC DNA]</scope>
    <source>
        <strain evidence="10 11">G233</strain>
    </source>
</reference>
<dbReference type="InterPro" id="IPR008007">
    <property type="entry name" value="Peptidase_M42"/>
</dbReference>
<keyword evidence="2" id="KW-0645">Protease</keyword>
<evidence type="ECO:0000256" key="2">
    <source>
        <dbReference type="ARBA" id="ARBA00022670"/>
    </source>
</evidence>
<accession>A0A2A9HJH7</accession>
<dbReference type="SUPFAM" id="SSF55031">
    <property type="entry name" value="Bacterial exopeptidase dimerisation domain"/>
    <property type="match status" value="1"/>
</dbReference>
<dbReference type="Gene3D" id="3.40.630.10">
    <property type="entry name" value="Zn peptidases"/>
    <property type="match status" value="1"/>
</dbReference>
<dbReference type="InterPro" id="IPR011650">
    <property type="entry name" value="Peptidase_M20_dimer"/>
</dbReference>
<dbReference type="Proteomes" id="UP000223071">
    <property type="component" value="Unassembled WGS sequence"/>
</dbReference>
<feature type="domain" description="Peptidase M20 dimerisation" evidence="9">
    <location>
        <begin position="172"/>
        <end position="264"/>
    </location>
</feature>
<comment type="cofactor">
    <cofactor evidence="1">
        <name>Zn(2+)</name>
        <dbReference type="ChEBI" id="CHEBI:29105"/>
    </cofactor>
</comment>
<dbReference type="PROSITE" id="PS00758">
    <property type="entry name" value="ARGE_DAPE_CPG2_1"/>
    <property type="match status" value="1"/>
</dbReference>
<keyword evidence="10" id="KW-0031">Aminopeptidase</keyword>
<comment type="cofactor">
    <cofactor evidence="8">
        <name>a divalent metal cation</name>
        <dbReference type="ChEBI" id="CHEBI:60240"/>
    </cofactor>
    <text evidence="8">Binds 2 divalent metal cations per subunit.</text>
</comment>
<evidence type="ECO:0000256" key="8">
    <source>
        <dbReference type="PIRSR" id="PIRSR001123-2"/>
    </source>
</evidence>
<protein>
    <submittedName>
        <fullName evidence="10">Tripeptide aminopeptidase</fullName>
    </submittedName>
</protein>
<dbReference type="PIRSF" id="PIRSF001123">
    <property type="entry name" value="PepA_GA"/>
    <property type="match status" value="1"/>
</dbReference>
<dbReference type="GO" id="GO:0008237">
    <property type="term" value="F:metallopeptidase activity"/>
    <property type="evidence" value="ECO:0007669"/>
    <property type="project" value="UniProtKB-KW"/>
</dbReference>
<keyword evidence="4" id="KW-0378">Hydrolase</keyword>
<dbReference type="EMBL" id="PDJQ01000001">
    <property type="protein sequence ID" value="PFG75009.1"/>
    <property type="molecule type" value="Genomic_DNA"/>
</dbReference>
<dbReference type="Gene3D" id="3.30.70.360">
    <property type="match status" value="1"/>
</dbReference>
<dbReference type="GO" id="GO:0046872">
    <property type="term" value="F:metal ion binding"/>
    <property type="evidence" value="ECO:0007669"/>
    <property type="project" value="UniProtKB-UniRule"/>
</dbReference>
<evidence type="ECO:0000259" key="9">
    <source>
        <dbReference type="Pfam" id="PF07687"/>
    </source>
</evidence>
<gene>
    <name evidence="10" type="ORF">A9A59_2266</name>
</gene>
<dbReference type="Pfam" id="PF07687">
    <property type="entry name" value="M20_dimer"/>
    <property type="match status" value="1"/>
</dbReference>
<evidence type="ECO:0000256" key="1">
    <source>
        <dbReference type="ARBA" id="ARBA00001947"/>
    </source>
</evidence>
<evidence type="ECO:0000313" key="11">
    <source>
        <dbReference type="Proteomes" id="UP000223071"/>
    </source>
</evidence>
<evidence type="ECO:0000256" key="6">
    <source>
        <dbReference type="ARBA" id="ARBA00023049"/>
    </source>
</evidence>
<dbReference type="PROSITE" id="PS00759">
    <property type="entry name" value="ARGE_DAPE_CPG2_2"/>
    <property type="match status" value="1"/>
</dbReference>
<feature type="binding site" evidence="8">
    <location>
        <position position="66"/>
    </location>
    <ligand>
        <name>Zn(2+)</name>
        <dbReference type="ChEBI" id="CHEBI:29105"/>
        <label>1</label>
    </ligand>
</feature>
<sequence length="363" mass="38474">MITRDRIVQTFLDLVGIDSPSGEEDAIAGELEHRLRALGLQAVQDAAGNVLARLEGAGAPVLLSAHMDTVEPGRGIKPRWDGPDIIRSDGTTILGADNKAGCAVILEVLQSLIEDGGPHRTVEVAVSRGEEVGLVGAANMDYSRITARVAIVIDSGGPPSSIQGQAPYHYVYDIEVHGRSAHAGLEPEKGIPAVTIAAEIVAGLPQGRLDDETTGNVGIIRGGLVRNAVPDYCLVQGEFRSMVEEKAETLARSARRHIETVQARHPGARIEASIRMAYPGYRLEPGDPAADLLYPVLRSLGFEPNPHPVGGGTDGNVFRGHGIAAVVIGRGGYNQHTKDEYLVVPEMLDCARVVEAAVRTLPA</sequence>